<accession>A0A4S3JGA5</accession>
<protein>
    <submittedName>
        <fullName evidence="2">Uncharacterized protein</fullName>
    </submittedName>
</protein>
<dbReference type="EMBL" id="SOSA01000218">
    <property type="protein sequence ID" value="THC94260.1"/>
    <property type="molecule type" value="Genomic_DNA"/>
</dbReference>
<name>A0A4S3JGA5_9EURO</name>
<sequence length="42" mass="4917">MARELRFALGQIIADRQRLSRDEKKEAIKQQKAIGRYQEDVG</sequence>
<feature type="compositionally biased region" description="Basic and acidic residues" evidence="1">
    <location>
        <begin position="20"/>
        <end position="29"/>
    </location>
</feature>
<dbReference type="Proteomes" id="UP000308092">
    <property type="component" value="Unassembled WGS sequence"/>
</dbReference>
<evidence type="ECO:0000256" key="1">
    <source>
        <dbReference type="SAM" id="MobiDB-lite"/>
    </source>
</evidence>
<proteinExistence type="predicted"/>
<reference evidence="2 3" key="1">
    <citation type="submission" date="2019-03" db="EMBL/GenBank/DDBJ databases">
        <title>The genome sequence of a newly discovered highly antifungal drug resistant Aspergillus species, Aspergillus tanneri NIH 1004.</title>
        <authorList>
            <person name="Mounaud S."/>
            <person name="Singh I."/>
            <person name="Joardar V."/>
            <person name="Pakala S."/>
            <person name="Pakala S."/>
            <person name="Venepally P."/>
            <person name="Hoover J."/>
            <person name="Nierman W."/>
            <person name="Chung J."/>
            <person name="Losada L."/>
        </authorList>
    </citation>
    <scope>NUCLEOTIDE SEQUENCE [LARGE SCALE GENOMIC DNA]</scope>
    <source>
        <strain evidence="2 3">NIH1004</strain>
    </source>
</reference>
<gene>
    <name evidence="2" type="ORF">EYZ11_006269</name>
</gene>
<evidence type="ECO:0000313" key="2">
    <source>
        <dbReference type="EMBL" id="THC94260.1"/>
    </source>
</evidence>
<keyword evidence="3" id="KW-1185">Reference proteome</keyword>
<feature type="region of interest" description="Disordered" evidence="1">
    <location>
        <begin position="20"/>
        <end position="42"/>
    </location>
</feature>
<organism evidence="2 3">
    <name type="scientific">Aspergillus tanneri</name>
    <dbReference type="NCBI Taxonomy" id="1220188"/>
    <lineage>
        <taxon>Eukaryota</taxon>
        <taxon>Fungi</taxon>
        <taxon>Dikarya</taxon>
        <taxon>Ascomycota</taxon>
        <taxon>Pezizomycotina</taxon>
        <taxon>Eurotiomycetes</taxon>
        <taxon>Eurotiomycetidae</taxon>
        <taxon>Eurotiales</taxon>
        <taxon>Aspergillaceae</taxon>
        <taxon>Aspergillus</taxon>
        <taxon>Aspergillus subgen. Circumdati</taxon>
    </lineage>
</organism>
<comment type="caution">
    <text evidence="2">The sequence shown here is derived from an EMBL/GenBank/DDBJ whole genome shotgun (WGS) entry which is preliminary data.</text>
</comment>
<evidence type="ECO:0000313" key="3">
    <source>
        <dbReference type="Proteomes" id="UP000308092"/>
    </source>
</evidence>
<dbReference type="VEuPathDB" id="FungiDB:EYZ11_006269"/>
<dbReference type="AlphaFoldDB" id="A0A4S3JGA5"/>